<feature type="domain" description="Mur ligase N-terminal catalytic" evidence="9">
    <location>
        <begin position="31"/>
        <end position="130"/>
    </location>
</feature>
<evidence type="ECO:0000256" key="3">
    <source>
        <dbReference type="ARBA" id="ARBA00012211"/>
    </source>
</evidence>
<evidence type="ECO:0000259" key="11">
    <source>
        <dbReference type="Pfam" id="PF08245"/>
    </source>
</evidence>
<proteinExistence type="inferred from homology"/>
<evidence type="ECO:0000256" key="2">
    <source>
        <dbReference type="ARBA" id="ARBA00004752"/>
    </source>
</evidence>
<comment type="subcellular location">
    <subcellularLocation>
        <location evidence="1">Cytoplasm</location>
    </subcellularLocation>
</comment>
<comment type="caution">
    <text evidence="12">The sequence shown here is derived from an EMBL/GenBank/DDBJ whole genome shotgun (WGS) entry which is preliminary data.</text>
</comment>
<name>A0A0F9SJV9_9ZZZZ</name>
<feature type="domain" description="Mur ligase C-terminal" evidence="10">
    <location>
        <begin position="379"/>
        <end position="511"/>
    </location>
</feature>
<dbReference type="Pfam" id="PF01225">
    <property type="entry name" value="Mur_ligase"/>
    <property type="match status" value="1"/>
</dbReference>
<evidence type="ECO:0000256" key="5">
    <source>
        <dbReference type="ARBA" id="ARBA00022598"/>
    </source>
</evidence>
<dbReference type="GO" id="GO:0005737">
    <property type="term" value="C:cytoplasm"/>
    <property type="evidence" value="ECO:0007669"/>
    <property type="project" value="UniProtKB-SubCell"/>
</dbReference>
<evidence type="ECO:0000256" key="6">
    <source>
        <dbReference type="ARBA" id="ARBA00022741"/>
    </source>
</evidence>
<keyword evidence="7" id="KW-0067">ATP-binding</keyword>
<dbReference type="SUPFAM" id="SSF53623">
    <property type="entry name" value="MurD-like peptide ligases, catalytic domain"/>
    <property type="match status" value="1"/>
</dbReference>
<dbReference type="InterPro" id="IPR050061">
    <property type="entry name" value="MurCDEF_pg_biosynth"/>
</dbReference>
<protein>
    <recommendedName>
        <fullName evidence="3">UDP-N-acetylmuramate--L-alanine ligase</fullName>
        <ecNumber evidence="3">6.3.2.8</ecNumber>
    </recommendedName>
</protein>
<organism evidence="12">
    <name type="scientific">marine sediment metagenome</name>
    <dbReference type="NCBI Taxonomy" id="412755"/>
    <lineage>
        <taxon>unclassified sequences</taxon>
        <taxon>metagenomes</taxon>
        <taxon>ecological metagenomes</taxon>
    </lineage>
</organism>
<dbReference type="InterPro" id="IPR005758">
    <property type="entry name" value="UDP-N-AcMur_Ala_ligase_MurC"/>
</dbReference>
<keyword evidence="4" id="KW-0963">Cytoplasm</keyword>
<evidence type="ECO:0000313" key="12">
    <source>
        <dbReference type="EMBL" id="KKN29603.1"/>
    </source>
</evidence>
<evidence type="ECO:0000256" key="7">
    <source>
        <dbReference type="ARBA" id="ARBA00022840"/>
    </source>
</evidence>
<dbReference type="Gene3D" id="3.90.190.20">
    <property type="entry name" value="Mur ligase, C-terminal domain"/>
    <property type="match status" value="1"/>
</dbReference>
<dbReference type="PANTHER" id="PTHR43445:SF3">
    <property type="entry name" value="UDP-N-ACETYLMURAMATE--L-ALANINE LIGASE"/>
    <property type="match status" value="1"/>
</dbReference>
<evidence type="ECO:0000259" key="9">
    <source>
        <dbReference type="Pfam" id="PF01225"/>
    </source>
</evidence>
<gene>
    <name evidence="12" type="ORF">LCGC14_0842440</name>
</gene>
<accession>A0A0F9SJV9</accession>
<dbReference type="InterPro" id="IPR036615">
    <property type="entry name" value="Mur_ligase_C_dom_sf"/>
</dbReference>
<dbReference type="GO" id="GO:0005524">
    <property type="term" value="F:ATP binding"/>
    <property type="evidence" value="ECO:0007669"/>
    <property type="project" value="UniProtKB-KW"/>
</dbReference>
<comment type="pathway">
    <text evidence="2">Cell wall biogenesis; peptidoglycan biosynthesis.</text>
</comment>
<dbReference type="InterPro" id="IPR004101">
    <property type="entry name" value="Mur_ligase_C"/>
</dbReference>
<evidence type="ECO:0000256" key="8">
    <source>
        <dbReference type="ARBA" id="ARBA00047833"/>
    </source>
</evidence>
<dbReference type="Pfam" id="PF08245">
    <property type="entry name" value="Mur_ligase_M"/>
    <property type="match status" value="1"/>
</dbReference>
<evidence type="ECO:0000256" key="1">
    <source>
        <dbReference type="ARBA" id="ARBA00004496"/>
    </source>
</evidence>
<dbReference type="EC" id="6.3.2.8" evidence="3"/>
<dbReference type="InterPro" id="IPR036565">
    <property type="entry name" value="Mur-like_cat_sf"/>
</dbReference>
<dbReference type="SUPFAM" id="SSF51984">
    <property type="entry name" value="MurCD N-terminal domain"/>
    <property type="match status" value="1"/>
</dbReference>
<evidence type="ECO:0000259" key="10">
    <source>
        <dbReference type="Pfam" id="PF02875"/>
    </source>
</evidence>
<dbReference type="AlphaFoldDB" id="A0A0F9SJV9"/>
<reference evidence="12" key="1">
    <citation type="journal article" date="2015" name="Nature">
        <title>Complex archaea that bridge the gap between prokaryotes and eukaryotes.</title>
        <authorList>
            <person name="Spang A."/>
            <person name="Saw J.H."/>
            <person name="Jorgensen S.L."/>
            <person name="Zaremba-Niedzwiedzka K."/>
            <person name="Martijn J."/>
            <person name="Lind A.E."/>
            <person name="van Eijk R."/>
            <person name="Schleper C."/>
            <person name="Guy L."/>
            <person name="Ettema T.J."/>
        </authorList>
    </citation>
    <scope>NUCLEOTIDE SEQUENCE</scope>
</reference>
<dbReference type="GO" id="GO:0008763">
    <property type="term" value="F:UDP-N-acetylmuramate-L-alanine ligase activity"/>
    <property type="evidence" value="ECO:0007669"/>
    <property type="project" value="UniProtKB-EC"/>
</dbReference>
<dbReference type="SUPFAM" id="SSF53244">
    <property type="entry name" value="MurD-like peptide ligases, peptide-binding domain"/>
    <property type="match status" value="1"/>
</dbReference>
<keyword evidence="6" id="KW-0547">Nucleotide-binding</keyword>
<dbReference type="EMBL" id="LAZR01002474">
    <property type="protein sequence ID" value="KKN29603.1"/>
    <property type="molecule type" value="Genomic_DNA"/>
</dbReference>
<dbReference type="InterPro" id="IPR000713">
    <property type="entry name" value="Mur_ligase_N"/>
</dbReference>
<dbReference type="Gene3D" id="3.40.50.720">
    <property type="entry name" value="NAD(P)-binding Rossmann-like Domain"/>
    <property type="match status" value="1"/>
</dbReference>
<evidence type="ECO:0000256" key="4">
    <source>
        <dbReference type="ARBA" id="ARBA00022490"/>
    </source>
</evidence>
<dbReference type="HAMAP" id="MF_00046">
    <property type="entry name" value="MurC"/>
    <property type="match status" value="1"/>
</dbReference>
<dbReference type="UniPathway" id="UPA00219"/>
<dbReference type="InterPro" id="IPR013221">
    <property type="entry name" value="Mur_ligase_cen"/>
</dbReference>
<feature type="domain" description="Mur ligase central" evidence="11">
    <location>
        <begin position="134"/>
        <end position="261"/>
    </location>
</feature>
<sequence length="532" mass="58754">MSLTLQKYYNKMNHKHYPNLIDCSNMQGKSVYFIGIGGVGMSAIAKILIDEGCFVSGSDLECSPITHNLEKLGAKINTNQDGKSIVQYTNLVIISAAIKENNPDLMKAKMLGLKVVKYSEFLGSLMSNKRGIAVSGTHGKTTTGAMISTILKKTGCEPTFVIGGNVEGIGGGSCVGKGNLFVAEACEYDRTFLNLSPQIGVITNIDEDHLDCYKDINGVTNAFSEFASLIPEDGLLVVNSNDENIKEAIKSARCRVEKYSVIMASSKHLPDYVVRAGKASMLKSALLNTASKPLVDASHNSACYYESDTTWLAVVHYFDKEMSLFSVFNEGKYFGEFSLKMPGFHNVSNALAAISVCSCVGLNEEVIKKALVSFKGVRRRFQTISSKDGITIIDDYAHHPTEIRMTLETAKLVYPSKRLWCIFQPHQYNRTRHLLEEFAKALTLADKVIITDIYAARDSDIDRASVRSLNLVHELLKMGSDVKYIEGFSEIVSYLHLDVKRDDVVLIMGAGDIWKIAYELENNLEAHDLSVH</sequence>
<dbReference type="Pfam" id="PF02875">
    <property type="entry name" value="Mur_ligase_C"/>
    <property type="match status" value="1"/>
</dbReference>
<dbReference type="Gene3D" id="3.40.1190.10">
    <property type="entry name" value="Mur-like, catalytic domain"/>
    <property type="match status" value="1"/>
</dbReference>
<dbReference type="PANTHER" id="PTHR43445">
    <property type="entry name" value="UDP-N-ACETYLMURAMATE--L-ALANINE LIGASE-RELATED"/>
    <property type="match status" value="1"/>
</dbReference>
<comment type="catalytic activity">
    <reaction evidence="8">
        <text>UDP-N-acetyl-alpha-D-muramate + L-alanine + ATP = UDP-N-acetyl-alpha-D-muramoyl-L-alanine + ADP + phosphate + H(+)</text>
        <dbReference type="Rhea" id="RHEA:23372"/>
        <dbReference type="ChEBI" id="CHEBI:15378"/>
        <dbReference type="ChEBI" id="CHEBI:30616"/>
        <dbReference type="ChEBI" id="CHEBI:43474"/>
        <dbReference type="ChEBI" id="CHEBI:57972"/>
        <dbReference type="ChEBI" id="CHEBI:70757"/>
        <dbReference type="ChEBI" id="CHEBI:83898"/>
        <dbReference type="ChEBI" id="CHEBI:456216"/>
        <dbReference type="EC" id="6.3.2.8"/>
    </reaction>
</comment>
<dbReference type="GO" id="GO:0009252">
    <property type="term" value="P:peptidoglycan biosynthetic process"/>
    <property type="evidence" value="ECO:0007669"/>
    <property type="project" value="UniProtKB-UniPathway"/>
</dbReference>
<keyword evidence="5" id="KW-0436">Ligase</keyword>